<evidence type="ECO:0000256" key="10">
    <source>
        <dbReference type="HAMAP-Rule" id="MF_00042"/>
    </source>
</evidence>
<dbReference type="InterPro" id="IPR012337">
    <property type="entry name" value="RNaseH-like_sf"/>
</dbReference>
<reference evidence="12" key="1">
    <citation type="journal article" date="2021" name="Nat. Microbiol.">
        <title>Cocultivation of an ultrasmall environmental parasitic bacterium with lytic ability against bacteria associated with wastewater foams.</title>
        <authorList>
            <person name="Batinovic S."/>
            <person name="Rose J.J.A."/>
            <person name="Ratcliffe J."/>
            <person name="Seviour R.J."/>
            <person name="Petrovski S."/>
        </authorList>
    </citation>
    <scope>NUCLEOTIDE SEQUENCE</scope>
    <source>
        <strain evidence="12">CON9</strain>
    </source>
</reference>
<feature type="binding site" evidence="10">
    <location>
        <position position="65"/>
    </location>
    <ligand>
        <name>Mg(2+)</name>
        <dbReference type="ChEBI" id="CHEBI:18420"/>
        <label>1</label>
    </ligand>
</feature>
<dbReference type="Gene3D" id="3.30.420.10">
    <property type="entry name" value="Ribonuclease H-like superfamily/Ribonuclease H"/>
    <property type="match status" value="1"/>
</dbReference>
<dbReference type="InterPro" id="IPR050092">
    <property type="entry name" value="RNase_H"/>
</dbReference>
<keyword evidence="7 10" id="KW-0255">Endonuclease</keyword>
<keyword evidence="5 10" id="KW-0540">Nuclease</keyword>
<evidence type="ECO:0000256" key="9">
    <source>
        <dbReference type="ARBA" id="ARBA00022842"/>
    </source>
</evidence>
<dbReference type="InterPro" id="IPR022892">
    <property type="entry name" value="RNaseHI"/>
</dbReference>
<feature type="binding site" evidence="10">
    <location>
        <position position="151"/>
    </location>
    <ligand>
        <name>Mg(2+)</name>
        <dbReference type="ChEBI" id="CHEBI:18420"/>
        <label>2</label>
    </ligand>
</feature>
<proteinExistence type="inferred from homology"/>
<dbReference type="HAMAP" id="MF_00042">
    <property type="entry name" value="RNase_H"/>
    <property type="match status" value="1"/>
</dbReference>
<keyword evidence="9 10" id="KW-0460">Magnesium</keyword>
<comment type="function">
    <text evidence="10">Endonuclease that specifically degrades the RNA of RNA-DNA hybrids.</text>
</comment>
<name>A0ABX6ICS6_9ACTN</name>
<dbReference type="SUPFAM" id="SSF53098">
    <property type="entry name" value="Ribonuclease H-like"/>
    <property type="match status" value="1"/>
</dbReference>
<dbReference type="PROSITE" id="PS50879">
    <property type="entry name" value="RNASE_H_1"/>
    <property type="match status" value="1"/>
</dbReference>
<feature type="domain" description="RNase H type-1" evidence="11">
    <location>
        <begin position="18"/>
        <end position="159"/>
    </location>
</feature>
<organism evidence="12 13">
    <name type="scientific">Gordonia pseudamarae</name>
    <dbReference type="NCBI Taxonomy" id="2831662"/>
    <lineage>
        <taxon>Bacteria</taxon>
        <taxon>Bacillati</taxon>
        <taxon>Actinomycetota</taxon>
        <taxon>Actinomycetes</taxon>
        <taxon>Mycobacteriales</taxon>
        <taxon>Gordoniaceae</taxon>
        <taxon>Gordonia</taxon>
    </lineage>
</organism>
<keyword evidence="13" id="KW-1185">Reference proteome</keyword>
<feature type="binding site" evidence="10">
    <location>
        <position position="27"/>
    </location>
    <ligand>
        <name>Mg(2+)</name>
        <dbReference type="ChEBI" id="CHEBI:18420"/>
        <label>2</label>
    </ligand>
</feature>
<comment type="similarity">
    <text evidence="2 10">Belongs to the RNase H family.</text>
</comment>
<feature type="binding site" evidence="10">
    <location>
        <position position="27"/>
    </location>
    <ligand>
        <name>Mg(2+)</name>
        <dbReference type="ChEBI" id="CHEBI:18420"/>
        <label>1</label>
    </ligand>
</feature>
<dbReference type="Pfam" id="PF00075">
    <property type="entry name" value="RNase_H"/>
    <property type="match status" value="1"/>
</dbReference>
<evidence type="ECO:0000256" key="2">
    <source>
        <dbReference type="ARBA" id="ARBA00005300"/>
    </source>
</evidence>
<evidence type="ECO:0000256" key="7">
    <source>
        <dbReference type="ARBA" id="ARBA00022759"/>
    </source>
</evidence>
<evidence type="ECO:0000256" key="5">
    <source>
        <dbReference type="ARBA" id="ARBA00022722"/>
    </source>
</evidence>
<dbReference type="EMBL" id="CP045809">
    <property type="protein sequence ID" value="QHN33723.1"/>
    <property type="molecule type" value="Genomic_DNA"/>
</dbReference>
<evidence type="ECO:0000256" key="6">
    <source>
        <dbReference type="ARBA" id="ARBA00022723"/>
    </source>
</evidence>
<keyword evidence="6 10" id="KW-0479">Metal-binding</keyword>
<comment type="subcellular location">
    <subcellularLocation>
        <location evidence="10">Cytoplasm</location>
    </subcellularLocation>
</comment>
<comment type="cofactor">
    <cofactor evidence="10">
        <name>Mg(2+)</name>
        <dbReference type="ChEBI" id="CHEBI:18420"/>
    </cofactor>
    <text evidence="10">Binds 1 Mg(2+) ion per subunit. May bind a second metal ion at a regulatory site, or after substrate binding.</text>
</comment>
<evidence type="ECO:0000256" key="4">
    <source>
        <dbReference type="ARBA" id="ARBA00012180"/>
    </source>
</evidence>
<evidence type="ECO:0000256" key="1">
    <source>
        <dbReference type="ARBA" id="ARBA00000077"/>
    </source>
</evidence>
<evidence type="ECO:0000256" key="3">
    <source>
        <dbReference type="ARBA" id="ARBA00011245"/>
    </source>
</evidence>
<dbReference type="InterPro" id="IPR036397">
    <property type="entry name" value="RNaseH_sf"/>
</dbReference>
<dbReference type="EC" id="3.1.26.4" evidence="4 10"/>
<evidence type="ECO:0000259" key="11">
    <source>
        <dbReference type="PROSITE" id="PS50879"/>
    </source>
</evidence>
<accession>A0ABX6ICS6</accession>
<dbReference type="PANTHER" id="PTHR10642">
    <property type="entry name" value="RIBONUCLEASE H1"/>
    <property type="match status" value="1"/>
</dbReference>
<comment type="catalytic activity">
    <reaction evidence="1 10">
        <text>Endonucleolytic cleavage to 5'-phosphomonoester.</text>
        <dbReference type="EC" id="3.1.26.4"/>
    </reaction>
</comment>
<gene>
    <name evidence="10 12" type="primary">rnhA</name>
    <name evidence="12" type="ORF">GII31_01185</name>
</gene>
<feature type="binding site" evidence="10">
    <location>
        <position position="87"/>
    </location>
    <ligand>
        <name>Mg(2+)</name>
        <dbReference type="ChEBI" id="CHEBI:18420"/>
        <label>1</label>
    </ligand>
</feature>
<comment type="subunit">
    <text evidence="3 10">Monomer.</text>
</comment>
<dbReference type="NCBIfam" id="NF001236">
    <property type="entry name" value="PRK00203.1"/>
    <property type="match status" value="1"/>
</dbReference>
<dbReference type="InterPro" id="IPR002156">
    <property type="entry name" value="RNaseH_domain"/>
</dbReference>
<keyword evidence="10" id="KW-0963">Cytoplasm</keyword>
<dbReference type="PANTHER" id="PTHR10642:SF26">
    <property type="entry name" value="RIBONUCLEASE H1"/>
    <property type="match status" value="1"/>
</dbReference>
<keyword evidence="8 10" id="KW-0378">Hydrolase</keyword>
<evidence type="ECO:0000313" key="12">
    <source>
        <dbReference type="EMBL" id="QHN33723.1"/>
    </source>
</evidence>
<dbReference type="CDD" id="cd09278">
    <property type="entry name" value="RNase_HI_prokaryote_like"/>
    <property type="match status" value="1"/>
</dbReference>
<dbReference type="GO" id="GO:0004523">
    <property type="term" value="F:RNA-DNA hybrid ribonuclease activity"/>
    <property type="evidence" value="ECO:0007669"/>
    <property type="project" value="UniProtKB-EC"/>
</dbReference>
<evidence type="ECO:0000256" key="8">
    <source>
        <dbReference type="ARBA" id="ARBA00022801"/>
    </source>
</evidence>
<dbReference type="Proteomes" id="UP001059836">
    <property type="component" value="Chromosome"/>
</dbReference>
<protein>
    <recommendedName>
        <fullName evidence="4 10">Ribonuclease H</fullName>
        <shortName evidence="10">RNase H</shortName>
        <ecNumber evidence="4 10">3.1.26.4</ecNumber>
    </recommendedName>
</protein>
<sequence>MANEQGPVEPSATSADAASGVVEISTDGACLGNPGPGGWGVIMRWRGQEKRLSGAEEHTTNNKMELTAAIEGLAALTRPSSVVLYTDSSYVRNGIMQWVKGWQANGWQTKDRKPVKNADLWRKLVEEEKRHDVTWKWVKGHNGDHYNEIADDLATGAAREIAGR</sequence>
<evidence type="ECO:0000313" key="13">
    <source>
        <dbReference type="Proteomes" id="UP001059836"/>
    </source>
</evidence>